<name>A0A2U9IWT8_9CREN</name>
<dbReference type="AlphaFoldDB" id="A0A2U9IWT8"/>
<evidence type="ECO:0000313" key="2">
    <source>
        <dbReference type="EMBL" id="AWS00572.1"/>
    </source>
</evidence>
<accession>A0A2U9IWT8</accession>
<protein>
    <recommendedName>
        <fullName evidence="4">DUF996 domain-containing protein</fullName>
    </recommendedName>
</protein>
<feature type="transmembrane region" description="Helical" evidence="1">
    <location>
        <begin position="39"/>
        <end position="58"/>
    </location>
</feature>
<evidence type="ECO:0000256" key="1">
    <source>
        <dbReference type="SAM" id="Phobius"/>
    </source>
</evidence>
<keyword evidence="3" id="KW-1185">Reference proteome</keyword>
<organism evidence="2 3">
    <name type="scientific">Metallosphaera hakonensis JCM 8857 = DSM 7519</name>
    <dbReference type="NCBI Taxonomy" id="1293036"/>
    <lineage>
        <taxon>Archaea</taxon>
        <taxon>Thermoproteota</taxon>
        <taxon>Thermoprotei</taxon>
        <taxon>Sulfolobales</taxon>
        <taxon>Sulfolobaceae</taxon>
        <taxon>Metallosphaera</taxon>
    </lineage>
</organism>
<dbReference type="KEGG" id="mhk:DFR87_05390"/>
<keyword evidence="1" id="KW-1133">Transmembrane helix</keyword>
<dbReference type="EMBL" id="CP029287">
    <property type="protein sequence ID" value="AWS00572.1"/>
    <property type="molecule type" value="Genomic_DNA"/>
</dbReference>
<feature type="transmembrane region" description="Helical" evidence="1">
    <location>
        <begin position="70"/>
        <end position="93"/>
    </location>
</feature>
<reference evidence="3" key="3">
    <citation type="submission" date="2020-03" db="EMBL/GenBank/DDBJ databases">
        <title>Sequencing and Assembly of Multiple Reported Metal-Biooxidizing Members of the Extremely Thermoacidophilic Archaeal Family Sulfolobaceae.</title>
        <authorList>
            <person name="Counts J.A."/>
            <person name="Kelly R.M."/>
        </authorList>
    </citation>
    <scope>NUCLEOTIDE SEQUENCE [LARGE SCALE GENOMIC DNA]</scope>
    <source>
        <strain evidence="3">HO1-1</strain>
    </source>
</reference>
<gene>
    <name evidence="2" type="ORF">DFR87_05390</name>
</gene>
<evidence type="ECO:0008006" key="4">
    <source>
        <dbReference type="Google" id="ProtNLM"/>
    </source>
</evidence>
<feature type="transmembrane region" description="Helical" evidence="1">
    <location>
        <begin position="139"/>
        <end position="172"/>
    </location>
</feature>
<keyword evidence="1" id="KW-0472">Membrane</keyword>
<reference evidence="2 3" key="1">
    <citation type="submission" date="2018-05" db="EMBL/GenBank/DDBJ databases">
        <title>Complete Genome Sequences of Extremely Thermoacidophilic, Metal-Mobilizing Type-Strain Members of the Archaeal Family Sulfolobaceae: Acidianus brierleyi DSM-1651T, Acidianus sulfidivorans DSM-18786T, Metallosphaera hakonensis DSM-7519T, and Metallosphaera prunae DSM-10039T.</title>
        <authorList>
            <person name="Counts J.A."/>
            <person name="Kelly R.M."/>
        </authorList>
    </citation>
    <scope>NUCLEOTIDE SEQUENCE [LARGE SCALE GENOMIC DNA]</scope>
    <source>
        <strain evidence="2 3">HO1-1</strain>
    </source>
</reference>
<dbReference type="Proteomes" id="UP000247586">
    <property type="component" value="Chromosome"/>
</dbReference>
<reference evidence="3" key="2">
    <citation type="submission" date="2020-03" db="EMBL/GenBank/DDBJ databases">
        <title>Complete Genome Sequences of Extremely Thermoacidophilic, Metal-Mobilizing Type-Strain Members of the Archaeal Family Sulfolobaceae: Acidianus brierleyi DSM-1651T, Acidianus sulfidivorans DSM-18786T, Metallosphaera hakonensis DSM-7519T, and Metallosphaera prunae DSM-10039T.</title>
        <authorList>
            <person name="Counts J.A."/>
            <person name="Kelly R.M."/>
        </authorList>
    </citation>
    <scope>NUCLEOTIDE SEQUENCE [LARGE SCALE GENOMIC DNA]</scope>
    <source>
        <strain evidence="3">HO1-1</strain>
    </source>
</reference>
<keyword evidence="1" id="KW-0812">Transmembrane</keyword>
<proteinExistence type="predicted"/>
<evidence type="ECO:0000313" key="3">
    <source>
        <dbReference type="Proteomes" id="UP000247586"/>
    </source>
</evidence>
<feature type="transmembrane region" description="Helical" evidence="1">
    <location>
        <begin position="99"/>
        <end position="119"/>
    </location>
</feature>
<dbReference type="OrthoDB" id="34526at2157"/>
<sequence>MPRKPRLNVSLYDGIRRGSLALILYSTFLGMSIESRGSILYFIPLIISYVMLFLFAWLNRKSFSSLGEKYSLSVKLYSVLIVGLVLAFISSVLVELEVYINLFSIIELVGSLLILSYLFEYSLELVRLSDEFGSRGLKVSSIILAISIPVYLIFGVIPFAIVITVGGMYSYVEMTKIVNFYKREST</sequence>